<name>A0A9X2KXG8_9FLAO</name>
<feature type="transmembrane region" description="Helical" evidence="1">
    <location>
        <begin position="70"/>
        <end position="91"/>
    </location>
</feature>
<evidence type="ECO:0000256" key="1">
    <source>
        <dbReference type="SAM" id="Phobius"/>
    </source>
</evidence>
<feature type="transmembrane region" description="Helical" evidence="1">
    <location>
        <begin position="130"/>
        <end position="152"/>
    </location>
</feature>
<dbReference type="RefSeq" id="WP_256946163.1">
    <property type="nucleotide sequence ID" value="NZ_JANCNS010000002.1"/>
</dbReference>
<keyword evidence="1" id="KW-0472">Membrane</keyword>
<dbReference type="Proteomes" id="UP001155280">
    <property type="component" value="Unassembled WGS sequence"/>
</dbReference>
<sequence>MIFLFFIDLFAIVYAMYGYVYDYKFIEFLKGTRFEGHWWIANIASLITTTAYTSYFAFQLGSHFWRKLILFSTIIYILVSIISYFLTDYFFTTTAPFPYVLSAFLICFAIAIYYLELLKTNRILNFKSELAIYVSFGLLIYKLAITPLFIFQRYIRVSENFEEVYGIVLDLANILLYSIIIFGFIKQIQYNSQLKKAAKA</sequence>
<dbReference type="EMBL" id="JANCNS010000002">
    <property type="protein sequence ID" value="MCP9199801.1"/>
    <property type="molecule type" value="Genomic_DNA"/>
</dbReference>
<feature type="transmembrane region" description="Helical" evidence="1">
    <location>
        <begin position="39"/>
        <end position="58"/>
    </location>
</feature>
<evidence type="ECO:0000313" key="2">
    <source>
        <dbReference type="EMBL" id="MCP9199801.1"/>
    </source>
</evidence>
<keyword evidence="1" id="KW-1133">Transmembrane helix</keyword>
<dbReference type="AlphaFoldDB" id="A0A9X2KXG8"/>
<evidence type="ECO:0000313" key="3">
    <source>
        <dbReference type="Proteomes" id="UP001155280"/>
    </source>
</evidence>
<gene>
    <name evidence="2" type="ORF">MKO06_07790</name>
</gene>
<keyword evidence="3" id="KW-1185">Reference proteome</keyword>
<accession>A0A9X2KXG8</accession>
<proteinExistence type="predicted"/>
<protein>
    <submittedName>
        <fullName evidence="2">Uncharacterized protein</fullName>
    </submittedName>
</protein>
<organism evidence="2 3">
    <name type="scientific">Christiangramia oceanisediminis</name>
    <dbReference type="NCBI Taxonomy" id="2920386"/>
    <lineage>
        <taxon>Bacteria</taxon>
        <taxon>Pseudomonadati</taxon>
        <taxon>Bacteroidota</taxon>
        <taxon>Flavobacteriia</taxon>
        <taxon>Flavobacteriales</taxon>
        <taxon>Flavobacteriaceae</taxon>
        <taxon>Christiangramia</taxon>
    </lineage>
</organism>
<comment type="caution">
    <text evidence="2">The sequence shown here is derived from an EMBL/GenBank/DDBJ whole genome shotgun (WGS) entry which is preliminary data.</text>
</comment>
<feature type="transmembrane region" description="Helical" evidence="1">
    <location>
        <begin position="164"/>
        <end position="185"/>
    </location>
</feature>
<reference evidence="2" key="1">
    <citation type="submission" date="2022-07" db="EMBL/GenBank/DDBJ databases">
        <title>Gramela sediminis sp. nov., isolated from deep-sea sediment of the Indian Ocean.</title>
        <authorList>
            <person name="Shi H."/>
        </authorList>
    </citation>
    <scope>NUCLEOTIDE SEQUENCE</scope>
    <source>
        <strain evidence="2">GC03-9</strain>
    </source>
</reference>
<feature type="transmembrane region" description="Helical" evidence="1">
    <location>
        <begin position="97"/>
        <end position="118"/>
    </location>
</feature>
<keyword evidence="1" id="KW-0812">Transmembrane</keyword>